<evidence type="ECO:0000256" key="2">
    <source>
        <dbReference type="ARBA" id="ARBA00022732"/>
    </source>
</evidence>
<name>A0A8S5STX7_9CAUD</name>
<dbReference type="PROSITE" id="PS51688">
    <property type="entry name" value="ICA"/>
    <property type="match status" value="1"/>
</dbReference>
<keyword evidence="3" id="KW-0175">Coiled coil</keyword>
<proteinExistence type="predicted"/>
<keyword evidence="2" id="KW-1227">Viral tail protein</keyword>
<evidence type="ECO:0000313" key="5">
    <source>
        <dbReference type="EMBL" id="DAF54408.1"/>
    </source>
</evidence>
<evidence type="ECO:0000259" key="4">
    <source>
        <dbReference type="PROSITE" id="PS51688"/>
    </source>
</evidence>
<feature type="coiled-coil region" evidence="3">
    <location>
        <begin position="2410"/>
        <end position="2437"/>
    </location>
</feature>
<reference evidence="5" key="1">
    <citation type="journal article" date="2021" name="Proc. Natl. Acad. Sci. U.S.A.">
        <title>A Catalog of Tens of Thousands of Viruses from Human Metagenomes Reveals Hidden Associations with Chronic Diseases.</title>
        <authorList>
            <person name="Tisza M.J."/>
            <person name="Buck C.B."/>
        </authorList>
    </citation>
    <scope>NUCLEOTIDE SEQUENCE</scope>
    <source>
        <strain evidence="5">CtKwY15</strain>
    </source>
</reference>
<accession>A0A8S5STX7</accession>
<feature type="domain" description="Peptidase S74" evidence="4">
    <location>
        <begin position="2333"/>
        <end position="2424"/>
    </location>
</feature>
<comment type="subcellular location">
    <subcellularLocation>
        <location evidence="1">Virion</location>
    </subcellularLocation>
</comment>
<evidence type="ECO:0000256" key="1">
    <source>
        <dbReference type="ARBA" id="ARBA00004328"/>
    </source>
</evidence>
<dbReference type="GO" id="GO:0098015">
    <property type="term" value="C:virus tail"/>
    <property type="evidence" value="ECO:0007669"/>
    <property type="project" value="UniProtKB-KW"/>
</dbReference>
<dbReference type="EMBL" id="BK032679">
    <property type="protein sequence ID" value="DAF54408.1"/>
    <property type="molecule type" value="Genomic_DNA"/>
</dbReference>
<dbReference type="InterPro" id="IPR030392">
    <property type="entry name" value="S74_ICA"/>
</dbReference>
<protein>
    <submittedName>
        <fullName evidence="5">Tail protein</fullName>
    </submittedName>
</protein>
<sequence>MIKIYDINDKLLMQAEVTSAAKREQEMSKSDYITLSFSAAEKVILPVGAYINYTYKIDKVREVTRKFLLLESYEPIQTDECSWKYTPQFQHPKMILSKTPFFIYTRNSQNVEVKQNVWSFVGTTSVLSGKIADFLNKDLMFGECGWKVIFSNVMVNTVNVSFSDNDFISALTAITNAIGDNYEWHIDYDDEIIYIGKVLVGTTPVVLEVGKNVGVPNISNSKESYYNAFSIFGGTRNITQVNSKGENVSSGDIRLQLDEGNGTISIDGKERSYSIDKYSTLDLRADKTKEPLFTKVLDLSQIYPSLNTYVYNVRGRVKYVLDDNNKKIPISYNADGSVKEYKTFTVWYMKLSYPTTEKVEGKTIINTTVDDGVTHYWYDFEVTDDLLINGKNIGCSFEPNFNTGALSTPLAGRGSNGEYVGFELIYHKKASSSHTSDDVSKDNFSILAGDYEIIYQEDNEVIIPTNAAEMLIPRGESMPSLKCNITVLYNIAMTDTIYYEDAQNRLLEKAKEEIVRLLSDLNNYEIKSYSDVFLEDNPQLQIGQSVTYKDGHGYELATRVLKLSTNIDYDFIQSITIGNQVIKGTITQLKEDVQTIIASGGSSGNGGGYSVSQLRNLIAKYGSDNFISKQFDDIANGTITFQKVQKFLQGLHVGNSNNENGGSWTPDAEGRSHLITDYLEVRMKAIFETLEILHTDTSGGELFITPVGSNRILKVEEVNITYDGVSQKAYRCYFLGEQDGSKVENKWKVGDQARSKSFNLTQGKYHNVGNHYYWRLVIGVSTETVEIDGKKYHYVDLSDIDKDAASDEPMVDDILNQCGNRADNARQSCLVFSAVDTYSPSVTLYHGVNGYTFNNKEYVAYGVNHSTNKAFFHVYGDMYFGDRPTSANNYEGDSYVKYDSDKKKVTIKGDLDIKSTYDGKTLDKYITEKSLDKDAVETIIKKSETITDLQNQIDGAIETWFYEGVPTLDNAPAISWKTDKDKKTHLGDLYYDNKTGKAYRFAKDGSTYKWIIITDTELTKALEDSSQALKDAKSKRRIFGSQPVPPYDVNDMWVNATYPSDGSTYKNEILKCSTSKAEGEEFDIADWKLASKYTDDTKAEEAKKAAEKAQAEIKDTQTNLIALGTTVSNNKKAFDAFTSDGYLDSSEIAAIAQDSKRLEDDYNAAVESYNNVVGSKFLLDKDGNETTYKTDLVSAKATLDSAKNGLIHFLSDIVRRYNDSDSDEKAAIKVAAAQKYTNFTNAYKAFYDKLGVANNYITSNLFEGLNTKLITNMAGLEYIKAALVDGKNTEIKGGLVLTTLIALRNEKGDVTSGINGADTKENGIALWLGGKAIDRQASTTKEDEMDSAAKALLRFDGTGYFANGNLWWDADGTLHADPTSFIINKNNVGVQLALFAPVWKSGTTDTTKLANVLAIDPQKPFTHLDVSGNVTTEGSVKIGDIVLAYDSQNEALKVYRATNGKSANLYTTGGITAYGSSSVSGGGGGLNATVKLYEESIKLTSDSRELVASAYSIKALDSRISSLEGGSATAISVSGSGNAVTSVTKDGTTISVVKGSTFLTSHQSLDDYVNAISVSGSGNAITSVSKSRKGITFTKGATFLTSHQSLANYYTKSQVDNIANNKSDVGHTHNYLPYIGFNGGLYASTSSNAWGNTTGTAIAEWYDNTSGGLMFRKNNPSNGKMSMLIDGTVYINEGSEAVASQTWVTGKGYLTSHQSLADYAKKSDLPTTLPANGGNADTVDGEDASNFSYTHQNSFDFSKIKSGRIVTFDERNTNYGWINGFASTHNNYLTSVIFNTHRTSNWYVGYIEGSLSTGATNGLTAVKQLAFLDSKVADSDKLDGIHASGLLTALSNSDKGISITVGGTTKSVSNISVNYASSAGNADTLDGEHGIGYVRTRVNLYTTPNDIAKYVGGYIGMIVNNSSDNFPEGKNSDWHHIISANYNNSPNGSGNDGNYWCSQLINKAGSNKLYIRSRDGGNDITTGWTSWEQLARVSDNVASATKLQTPRTIWGQSFDGTGNVDGELVVNGGNVVCGIKINSDISEGSISFNGADGGYRWVTGRYNNRYFIWNNNNGEVFSIANNSNVGIGDVSPGYKLSVTGDIYSSATIRTSAHNQAIVLSNFSSPAWISALDGQVIFNTGNAIRFGETAWDWNQWAGLKYNHSKKTIYLGIADGSVFNANSAQTGGMVNLVNCSLYVPSSITSASSVYANHLYSATSITTTASKCIEIAGNTIREYHSEAGGSPYHSNITLNDTSLYLSAYGNIDISAGLGTIKLATGGSIELSSYSGFSIIYRGAEFSVAQTNGNEFTWSMDCIKANGNILATGGITAYSSSDIRLKTNITKLNCLNVIKSIGGTYEFDYIRNHKHSIGFIAQNVINPLLKDIVAKDDNGYLKINYWNPKLISLAFGALTEIDVEVNKLKARVRELENEVEYLKNKDYVLQ</sequence>
<dbReference type="Pfam" id="PF13884">
    <property type="entry name" value="Peptidase_S74"/>
    <property type="match status" value="1"/>
</dbReference>
<feature type="coiled-coil region" evidence="3">
    <location>
        <begin position="500"/>
        <end position="527"/>
    </location>
</feature>
<evidence type="ECO:0000256" key="3">
    <source>
        <dbReference type="SAM" id="Coils"/>
    </source>
</evidence>
<organism evidence="5">
    <name type="scientific">Siphoviridae sp. ctKwY15</name>
    <dbReference type="NCBI Taxonomy" id="2827843"/>
    <lineage>
        <taxon>Viruses</taxon>
        <taxon>Duplodnaviria</taxon>
        <taxon>Heunggongvirae</taxon>
        <taxon>Uroviricota</taxon>
        <taxon>Caudoviricetes</taxon>
    </lineage>
</organism>
<keyword evidence="2" id="KW-0946">Virion</keyword>